<reference evidence="1 2" key="1">
    <citation type="submission" date="2015-10" db="EMBL/GenBank/DDBJ databases">
        <title>Metagenome-Assembled Genomes uncover a global brackish microbiome.</title>
        <authorList>
            <person name="Hugerth L.W."/>
            <person name="Larsson J."/>
            <person name="Alneberg J."/>
            <person name="Lindh M.V."/>
            <person name="Legrand C."/>
            <person name="Pinhassi J."/>
            <person name="Andersson A.F."/>
        </authorList>
    </citation>
    <scope>NUCLEOTIDE SEQUENCE [LARGE SCALE GENOMIC DNA]</scope>
    <source>
        <strain evidence="1">BACL6 MAG-120924-bin43</strain>
    </source>
</reference>
<dbReference type="Pfam" id="PF09844">
    <property type="entry name" value="DUF2071"/>
    <property type="match status" value="1"/>
</dbReference>
<dbReference type="PANTHER" id="PTHR39186">
    <property type="entry name" value="DUF2071 FAMILY PROTEIN"/>
    <property type="match status" value="1"/>
</dbReference>
<protein>
    <recommendedName>
        <fullName evidence="3">DUF2071 domain-containing protein</fullName>
    </recommendedName>
</protein>
<dbReference type="InterPro" id="IPR023375">
    <property type="entry name" value="ADC_dom_sf"/>
</dbReference>
<sequence length="194" mass="21818">MDVFDGSAWVGLIPFSMRGIGIPHLPSVPYLGSFPEVNVRTYVIRDGIPGVWFCSLDINRIIPTVVARTTYQLPYCFGKAKHQLVENELITSVDRRWPRGEAHTRIHLSIGSEIVDPSPLEIFLSARWGLYSYTRSRRIRYAPISHPQWKLQRAEIISLDDTLIEAAGFTKPVGTPHVMFAPGVPVRVGLPKTL</sequence>
<dbReference type="AlphaFoldDB" id="A0A0R2Q9N8"/>
<dbReference type="SUPFAM" id="SSF160104">
    <property type="entry name" value="Acetoacetate decarboxylase-like"/>
    <property type="match status" value="1"/>
</dbReference>
<accession>A0A0R2Q9N8</accession>
<evidence type="ECO:0000313" key="2">
    <source>
        <dbReference type="Proteomes" id="UP000051017"/>
    </source>
</evidence>
<comment type="caution">
    <text evidence="1">The sequence shown here is derived from an EMBL/GenBank/DDBJ whole genome shotgun (WGS) entry which is preliminary data.</text>
</comment>
<dbReference type="EMBL" id="LIBJ01000206">
    <property type="protein sequence ID" value="KRO46990.1"/>
    <property type="molecule type" value="Genomic_DNA"/>
</dbReference>
<name>A0A0R2Q9N8_9ACTN</name>
<evidence type="ECO:0000313" key="1">
    <source>
        <dbReference type="EMBL" id="KRO46990.1"/>
    </source>
</evidence>
<dbReference type="InterPro" id="IPR018644">
    <property type="entry name" value="DUF2071"/>
</dbReference>
<dbReference type="PANTHER" id="PTHR39186:SF1">
    <property type="entry name" value="DUF2071 DOMAIN-CONTAINING PROTEIN"/>
    <property type="match status" value="1"/>
</dbReference>
<dbReference type="Proteomes" id="UP000051017">
    <property type="component" value="Unassembled WGS sequence"/>
</dbReference>
<organism evidence="1 2">
    <name type="scientific">Acidimicrobiia bacterium BACL6 MAG-120924-bin43</name>
    <dbReference type="NCBI Taxonomy" id="1655583"/>
    <lineage>
        <taxon>Bacteria</taxon>
        <taxon>Bacillati</taxon>
        <taxon>Actinomycetota</taxon>
        <taxon>Acidimicrobiia</taxon>
        <taxon>acIV cluster</taxon>
    </lineage>
</organism>
<proteinExistence type="predicted"/>
<gene>
    <name evidence="1" type="ORF">ABR75_02830</name>
</gene>
<evidence type="ECO:0008006" key="3">
    <source>
        <dbReference type="Google" id="ProtNLM"/>
    </source>
</evidence>